<reference evidence="2" key="2">
    <citation type="journal article" date="2024" name="Plant">
        <title>Genomic evolution and insights into agronomic trait innovations of Sesamum species.</title>
        <authorList>
            <person name="Miao H."/>
            <person name="Wang L."/>
            <person name="Qu L."/>
            <person name="Liu H."/>
            <person name="Sun Y."/>
            <person name="Le M."/>
            <person name="Wang Q."/>
            <person name="Wei S."/>
            <person name="Zheng Y."/>
            <person name="Lin W."/>
            <person name="Duan Y."/>
            <person name="Cao H."/>
            <person name="Xiong S."/>
            <person name="Wang X."/>
            <person name="Wei L."/>
            <person name="Li C."/>
            <person name="Ma Q."/>
            <person name="Ju M."/>
            <person name="Zhao R."/>
            <person name="Li G."/>
            <person name="Mu C."/>
            <person name="Tian Q."/>
            <person name="Mei H."/>
            <person name="Zhang T."/>
            <person name="Gao T."/>
            <person name="Zhang H."/>
        </authorList>
    </citation>
    <scope>NUCLEOTIDE SEQUENCE</scope>
    <source>
        <strain evidence="2">KEN1</strain>
    </source>
</reference>
<feature type="region of interest" description="Disordered" evidence="1">
    <location>
        <begin position="19"/>
        <end position="64"/>
    </location>
</feature>
<feature type="compositionally biased region" description="Basic and acidic residues" evidence="1">
    <location>
        <begin position="45"/>
        <end position="64"/>
    </location>
</feature>
<proteinExistence type="predicted"/>
<organism evidence="2">
    <name type="scientific">Sesamum latifolium</name>
    <dbReference type="NCBI Taxonomy" id="2727402"/>
    <lineage>
        <taxon>Eukaryota</taxon>
        <taxon>Viridiplantae</taxon>
        <taxon>Streptophyta</taxon>
        <taxon>Embryophyta</taxon>
        <taxon>Tracheophyta</taxon>
        <taxon>Spermatophyta</taxon>
        <taxon>Magnoliopsida</taxon>
        <taxon>eudicotyledons</taxon>
        <taxon>Gunneridae</taxon>
        <taxon>Pentapetalae</taxon>
        <taxon>asterids</taxon>
        <taxon>lamiids</taxon>
        <taxon>Lamiales</taxon>
        <taxon>Pedaliaceae</taxon>
        <taxon>Sesamum</taxon>
    </lineage>
</organism>
<comment type="caution">
    <text evidence="2">The sequence shown here is derived from an EMBL/GenBank/DDBJ whole genome shotgun (WGS) entry which is preliminary data.</text>
</comment>
<evidence type="ECO:0000313" key="2">
    <source>
        <dbReference type="EMBL" id="KAL0457822.1"/>
    </source>
</evidence>
<accession>A0AAW2XV20</accession>
<gene>
    <name evidence="2" type="ORF">Slati_0409400</name>
</gene>
<protein>
    <submittedName>
        <fullName evidence="2">Uncharacterized protein</fullName>
    </submittedName>
</protein>
<reference evidence="2" key="1">
    <citation type="submission" date="2020-06" db="EMBL/GenBank/DDBJ databases">
        <authorList>
            <person name="Li T."/>
            <person name="Hu X."/>
            <person name="Zhang T."/>
            <person name="Song X."/>
            <person name="Zhang H."/>
            <person name="Dai N."/>
            <person name="Sheng W."/>
            <person name="Hou X."/>
            <person name="Wei L."/>
        </authorList>
    </citation>
    <scope>NUCLEOTIDE SEQUENCE</scope>
    <source>
        <strain evidence="2">KEN1</strain>
        <tissue evidence="2">Leaf</tissue>
    </source>
</reference>
<sequence length="64" mass="6427">MISSGVIAFDGVVMEESLLESTSSTDTDGGGGAVEDIASDGVGATHRDEEGVSRAIEKVEQAVG</sequence>
<evidence type="ECO:0000256" key="1">
    <source>
        <dbReference type="SAM" id="MobiDB-lite"/>
    </source>
</evidence>
<dbReference type="AlphaFoldDB" id="A0AAW2XV20"/>
<name>A0AAW2XV20_9LAMI</name>
<dbReference type="EMBL" id="JACGWN010000002">
    <property type="protein sequence ID" value="KAL0457822.1"/>
    <property type="molecule type" value="Genomic_DNA"/>
</dbReference>